<evidence type="ECO:0000256" key="1">
    <source>
        <dbReference type="SAM" id="Phobius"/>
    </source>
</evidence>
<proteinExistence type="predicted"/>
<evidence type="ECO:0000313" key="2">
    <source>
        <dbReference type="EMBL" id="MCR1824717.1"/>
    </source>
</evidence>
<feature type="transmembrane region" description="Helical" evidence="1">
    <location>
        <begin position="20"/>
        <end position="41"/>
    </location>
</feature>
<protein>
    <submittedName>
        <fullName evidence="2">Uncharacterized protein</fullName>
    </submittedName>
</protein>
<dbReference type="AlphaFoldDB" id="A0A9X2S4Z4"/>
<gene>
    <name evidence="2" type="ORF">NSA58_18205</name>
</gene>
<keyword evidence="1" id="KW-1133">Transmembrane helix</keyword>
<keyword evidence="1" id="KW-0812">Transmembrane</keyword>
<accession>A0A9X2S4Z4</accession>
<name>A0A9X2S4Z4_9FIRM</name>
<comment type="caution">
    <text evidence="2">The sequence shown here is derived from an EMBL/GenBank/DDBJ whole genome shotgun (WGS) entry which is preliminary data.</text>
</comment>
<evidence type="ECO:0000313" key="3">
    <source>
        <dbReference type="Proteomes" id="UP001140817"/>
    </source>
</evidence>
<keyword evidence="1" id="KW-0472">Membrane</keyword>
<dbReference type="RefSeq" id="WP_257560786.1">
    <property type="nucleotide sequence ID" value="NZ_JANKBY010000385.1"/>
</dbReference>
<sequence>MGFLRKDNPNLHRPYKVPMYPFIPIVAMCGGLFVIINQLLFAG</sequence>
<reference evidence="2" key="1">
    <citation type="submission" date="2022-07" db="EMBL/GenBank/DDBJ databases">
        <title>Enhanced cultured diversity of the mouse gut microbiota enables custom-made synthetic communities.</title>
        <authorList>
            <person name="Afrizal A."/>
        </authorList>
    </citation>
    <scope>NUCLEOTIDE SEQUENCE</scope>
    <source>
        <strain evidence="2">DSM 29186</strain>
    </source>
</reference>
<organism evidence="2 3">
    <name type="scientific">Terrisporobacter muris</name>
    <dbReference type="NCBI Taxonomy" id="2963284"/>
    <lineage>
        <taxon>Bacteria</taxon>
        <taxon>Bacillati</taxon>
        <taxon>Bacillota</taxon>
        <taxon>Clostridia</taxon>
        <taxon>Peptostreptococcales</taxon>
        <taxon>Peptostreptococcaceae</taxon>
        <taxon>Terrisporobacter</taxon>
    </lineage>
</organism>
<dbReference type="Proteomes" id="UP001140817">
    <property type="component" value="Unassembled WGS sequence"/>
</dbReference>
<keyword evidence="3" id="KW-1185">Reference proteome</keyword>
<dbReference type="EMBL" id="JANKBY010000385">
    <property type="protein sequence ID" value="MCR1824717.1"/>
    <property type="molecule type" value="Genomic_DNA"/>
</dbReference>